<sequence>MRASSFLQQAAAARAPLIKFIGKRSVPRSVDHSPRVHPASPSPELPESFASYRAKAQQHGPLNYSVQSNGIYGGAIGGIPGASLGPVEPKKGEYFDRNELPERFRRLTWSQEEIDAVETGGASLFA</sequence>
<evidence type="ECO:0000256" key="2">
    <source>
        <dbReference type="ARBA" id="ARBA00023128"/>
    </source>
</evidence>
<dbReference type="GO" id="GO:0005739">
    <property type="term" value="C:mitochondrion"/>
    <property type="evidence" value="ECO:0007669"/>
    <property type="project" value="UniProtKB-SubCell"/>
</dbReference>
<gene>
    <name evidence="5" type="ORF">AJ78_05820</name>
</gene>
<evidence type="ECO:0000313" key="5">
    <source>
        <dbReference type="EMBL" id="OJD13753.1"/>
    </source>
</evidence>
<organism evidence="5 6">
    <name type="scientific">Emergomyces pasteurianus Ep9510</name>
    <dbReference type="NCBI Taxonomy" id="1447872"/>
    <lineage>
        <taxon>Eukaryota</taxon>
        <taxon>Fungi</taxon>
        <taxon>Dikarya</taxon>
        <taxon>Ascomycota</taxon>
        <taxon>Pezizomycotina</taxon>
        <taxon>Eurotiomycetes</taxon>
        <taxon>Eurotiomycetidae</taxon>
        <taxon>Onygenales</taxon>
        <taxon>Ajellomycetaceae</taxon>
        <taxon>Emergomyces</taxon>
    </lineage>
</organism>
<comment type="subcellular location">
    <subcellularLocation>
        <location evidence="1">Mitochondrion</location>
    </subcellularLocation>
</comment>
<dbReference type="OrthoDB" id="2116030at2759"/>
<dbReference type="STRING" id="1447872.A0A1J9PB22"/>
<evidence type="ECO:0000313" key="6">
    <source>
        <dbReference type="Proteomes" id="UP000182235"/>
    </source>
</evidence>
<proteinExistence type="inferred from homology"/>
<dbReference type="InterPro" id="IPR020373">
    <property type="entry name" value="Kgd4/YMR-31"/>
</dbReference>
<reference evidence="5 6" key="1">
    <citation type="submission" date="2015-07" db="EMBL/GenBank/DDBJ databases">
        <title>Emmonsia species relationships and genome sequence.</title>
        <authorList>
            <consortium name="The Broad Institute Genomics Platform"/>
            <person name="Cuomo C.A."/>
            <person name="Munoz J.F."/>
            <person name="Imamovic A."/>
            <person name="Priest M.E."/>
            <person name="Young S."/>
            <person name="Clay O.K."/>
            <person name="McEwen J.G."/>
        </authorList>
    </citation>
    <scope>NUCLEOTIDE SEQUENCE [LARGE SCALE GENOMIC DNA]</scope>
    <source>
        <strain evidence="5 6">UAMH 9510</strain>
    </source>
</reference>
<dbReference type="Proteomes" id="UP000182235">
    <property type="component" value="Unassembled WGS sequence"/>
</dbReference>
<evidence type="ECO:0000256" key="4">
    <source>
        <dbReference type="SAM" id="MobiDB-lite"/>
    </source>
</evidence>
<evidence type="ECO:0008006" key="7">
    <source>
        <dbReference type="Google" id="ProtNLM"/>
    </source>
</evidence>
<accession>A0A1J9PB22</accession>
<dbReference type="Pfam" id="PF10937">
    <property type="entry name" value="Kgd4-YMR31"/>
    <property type="match status" value="1"/>
</dbReference>
<dbReference type="PANTHER" id="PTHR31601">
    <property type="entry name" value="28S RIBOSOMAL PROTEIN S36, MITOCHONDRIAL"/>
    <property type="match status" value="1"/>
</dbReference>
<keyword evidence="2" id="KW-0496">Mitochondrion</keyword>
<dbReference type="VEuPathDB" id="FungiDB:AJ78_05820"/>
<dbReference type="GO" id="GO:0004591">
    <property type="term" value="F:oxoglutarate dehydrogenase (succinyl-transferring) activity"/>
    <property type="evidence" value="ECO:0007669"/>
    <property type="project" value="TreeGrafter"/>
</dbReference>
<comment type="caution">
    <text evidence="5">The sequence shown here is derived from an EMBL/GenBank/DDBJ whole genome shotgun (WGS) entry which is preliminary data.</text>
</comment>
<dbReference type="PANTHER" id="PTHR31601:SF2">
    <property type="entry name" value="ALPHA-KETOGLUTARATE DEHYDROGENASE COMPONENT 4"/>
    <property type="match status" value="1"/>
</dbReference>
<evidence type="ECO:0000256" key="1">
    <source>
        <dbReference type="ARBA" id="ARBA00004173"/>
    </source>
</evidence>
<dbReference type="AlphaFoldDB" id="A0A1J9PB22"/>
<evidence type="ECO:0000256" key="3">
    <source>
        <dbReference type="ARBA" id="ARBA00043970"/>
    </source>
</evidence>
<protein>
    <recommendedName>
        <fullName evidence="7">Ribosomal protein S36, mitochondrial</fullName>
    </recommendedName>
</protein>
<dbReference type="EMBL" id="LGRN01000271">
    <property type="protein sequence ID" value="OJD13753.1"/>
    <property type="molecule type" value="Genomic_DNA"/>
</dbReference>
<dbReference type="GO" id="GO:0006103">
    <property type="term" value="P:2-oxoglutarate metabolic process"/>
    <property type="evidence" value="ECO:0007669"/>
    <property type="project" value="InterPro"/>
</dbReference>
<keyword evidence="6" id="KW-1185">Reference proteome</keyword>
<comment type="similarity">
    <text evidence="3">Belongs to the alpha-ketoglutarate dehydrogenase component 4 family.</text>
</comment>
<name>A0A1J9PB22_9EURO</name>
<feature type="region of interest" description="Disordered" evidence="4">
    <location>
        <begin position="27"/>
        <end position="48"/>
    </location>
</feature>